<organism evidence="2 3">
    <name type="scientific">Propioniciclava soli</name>
    <dbReference type="NCBI Taxonomy" id="2775081"/>
    <lineage>
        <taxon>Bacteria</taxon>
        <taxon>Bacillati</taxon>
        <taxon>Actinomycetota</taxon>
        <taxon>Actinomycetes</taxon>
        <taxon>Propionibacteriales</taxon>
        <taxon>Propionibacteriaceae</taxon>
        <taxon>Propioniciclava</taxon>
    </lineage>
</organism>
<dbReference type="EMBL" id="CP115965">
    <property type="protein sequence ID" value="WZW98682.1"/>
    <property type="molecule type" value="Genomic_DNA"/>
</dbReference>
<protein>
    <recommendedName>
        <fullName evidence="1">Cobalamin-independent methionine synthase MetE C-terminal/archaeal domain-containing protein</fullName>
    </recommendedName>
</protein>
<sequence>MWNQHYTTEEEHIWAWADALREEYRAITDAGLVVQIDDPSLAENWDQITPEPSVADYRAFTQIRIDALNHAIAGLPRDLVRLHLCWGSWHGPHTTDIGITDILPVVLQANVGQLSFEAANVRHEHEWTVWRDVAVPDDLVLVPGVVSHATNVVEHSELVAQRIRRFVDAVGPDRVIASTDCGLGGRVHADIAWAKLVALGEGAKAVTSA</sequence>
<feature type="domain" description="Cobalamin-independent methionine synthase MetE C-terminal/archaeal" evidence="1">
    <location>
        <begin position="11"/>
        <end position="187"/>
    </location>
</feature>
<dbReference type="InterPro" id="IPR002629">
    <property type="entry name" value="Met_Synth_C/arc"/>
</dbReference>
<accession>A0ABZ3C913</accession>
<dbReference type="Pfam" id="PF01717">
    <property type="entry name" value="Meth_synt_2"/>
    <property type="match status" value="1"/>
</dbReference>
<evidence type="ECO:0000313" key="3">
    <source>
        <dbReference type="Proteomes" id="UP001434337"/>
    </source>
</evidence>
<proteinExistence type="predicted"/>
<evidence type="ECO:0000313" key="2">
    <source>
        <dbReference type="EMBL" id="WZW98682.1"/>
    </source>
</evidence>
<dbReference type="Proteomes" id="UP001434337">
    <property type="component" value="Chromosome"/>
</dbReference>
<evidence type="ECO:0000259" key="1">
    <source>
        <dbReference type="Pfam" id="PF01717"/>
    </source>
</evidence>
<dbReference type="RefSeq" id="WP_342372667.1">
    <property type="nucleotide sequence ID" value="NZ_CP115965.1"/>
</dbReference>
<dbReference type="InterPro" id="IPR038071">
    <property type="entry name" value="UROD/MetE-like_sf"/>
</dbReference>
<reference evidence="2 3" key="1">
    <citation type="journal article" date="2023" name="Environ Microbiome">
        <title>A coral-associated actinobacterium mitigates coral bleaching under heat stress.</title>
        <authorList>
            <person name="Li J."/>
            <person name="Zou Y."/>
            <person name="Li Q."/>
            <person name="Zhang J."/>
            <person name="Bourne D.G."/>
            <person name="Lyu Y."/>
            <person name="Liu C."/>
            <person name="Zhang S."/>
        </authorList>
    </citation>
    <scope>NUCLEOTIDE SEQUENCE [LARGE SCALE GENOMIC DNA]</scope>
    <source>
        <strain evidence="2 3">SCSIO 13291</strain>
    </source>
</reference>
<dbReference type="Gene3D" id="3.20.20.210">
    <property type="match status" value="1"/>
</dbReference>
<keyword evidence="3" id="KW-1185">Reference proteome</keyword>
<name>A0ABZ3C913_9ACTN</name>
<gene>
    <name evidence="2" type="ORF">PCC79_00295</name>
</gene>
<dbReference type="SUPFAM" id="SSF51726">
    <property type="entry name" value="UROD/MetE-like"/>
    <property type="match status" value="1"/>
</dbReference>